<keyword evidence="2" id="KW-1185">Reference proteome</keyword>
<dbReference type="InterPro" id="IPR025354">
    <property type="entry name" value="DUF4258"/>
</dbReference>
<sequence length="113" mass="13545">MIESLAEKIIRKNFEEGNYEITTHAFERMNERMIDIDDVERCVVQGETIEFQKDIDTKDIKVLFQEDTEDIPEFYVVVKASYDMPSIVTVCRTDSEVWECIDNVLRRKERFRR</sequence>
<dbReference type="RefSeq" id="WP_166505161.1">
    <property type="nucleotide sequence ID" value="NZ_LN650648.1"/>
</dbReference>
<proteinExistence type="predicted"/>
<gene>
    <name evidence="1" type="ORF">FRIFI_0975</name>
</gene>
<accession>A0A2P2BQ94</accession>
<name>A0A2P2BQ94_9FIRM</name>
<evidence type="ECO:0000313" key="1">
    <source>
        <dbReference type="EMBL" id="CEI72515.1"/>
    </source>
</evidence>
<protein>
    <recommendedName>
        <fullName evidence="3">DUF4258 domain-containing protein</fullName>
    </recommendedName>
</protein>
<dbReference type="Proteomes" id="UP000245695">
    <property type="component" value="Chromosome 1"/>
</dbReference>
<dbReference type="KEGG" id="rhom:FRIFI_0975"/>
<dbReference type="EMBL" id="LN650648">
    <property type="protein sequence ID" value="CEI72515.1"/>
    <property type="molecule type" value="Genomic_DNA"/>
</dbReference>
<evidence type="ECO:0000313" key="2">
    <source>
        <dbReference type="Proteomes" id="UP000245695"/>
    </source>
</evidence>
<evidence type="ECO:0008006" key="3">
    <source>
        <dbReference type="Google" id="ProtNLM"/>
    </source>
</evidence>
<organism evidence="1 2">
    <name type="scientific">Romboutsia hominis</name>
    <dbReference type="NCBI Taxonomy" id="1507512"/>
    <lineage>
        <taxon>Bacteria</taxon>
        <taxon>Bacillati</taxon>
        <taxon>Bacillota</taxon>
        <taxon>Clostridia</taxon>
        <taxon>Peptostreptococcales</taxon>
        <taxon>Peptostreptococcaceae</taxon>
        <taxon>Romboutsia</taxon>
    </lineage>
</organism>
<dbReference type="AlphaFoldDB" id="A0A2P2BQ94"/>
<dbReference type="Pfam" id="PF14076">
    <property type="entry name" value="DUF4258"/>
    <property type="match status" value="1"/>
</dbReference>
<reference evidence="1 2" key="1">
    <citation type="submission" date="2014-09" db="EMBL/GenBank/DDBJ databases">
        <authorList>
            <person name="Hornung B.V."/>
        </authorList>
    </citation>
    <scope>NUCLEOTIDE SEQUENCE [LARGE SCALE GENOMIC DNA]</scope>
    <source>
        <strain evidence="1 2">FRIFI</strain>
    </source>
</reference>